<gene>
    <name evidence="1" type="ORF">H634G_11822</name>
</gene>
<evidence type="ECO:0000313" key="1">
    <source>
        <dbReference type="EMBL" id="KJK73253.1"/>
    </source>
</evidence>
<proteinExistence type="predicted"/>
<reference evidence="2" key="1">
    <citation type="journal article" date="2014" name="BMC Genomics">
        <title>The genome sequence of the biocontrol fungus Metarhizium anisopliae and comparative genomics of Metarhizium species.</title>
        <authorList>
            <person name="Pattemore J.A."/>
            <person name="Hane J.K."/>
            <person name="Williams A.H."/>
            <person name="Wilson B.A."/>
            <person name="Stodart B.J."/>
            <person name="Ash G.J."/>
        </authorList>
    </citation>
    <scope>NUCLEOTIDE SEQUENCE [LARGE SCALE GENOMIC DNA]</scope>
    <source>
        <strain evidence="2">BRIP 53293</strain>
    </source>
</reference>
<sequence length="56" mass="6427">RRGECVKLRGCCCVRWYSTGSGGNEFLEAFQLLFSRDTHFARRLRQAQANIGKCET</sequence>
<evidence type="ECO:0000313" key="2">
    <source>
        <dbReference type="Proteomes" id="UP000054544"/>
    </source>
</evidence>
<protein>
    <submittedName>
        <fullName evidence="1">Uncharacterized protein</fullName>
    </submittedName>
</protein>
<dbReference type="EMBL" id="KE385233">
    <property type="protein sequence ID" value="KJK73253.1"/>
    <property type="molecule type" value="Genomic_DNA"/>
</dbReference>
<name>A0A0D9NHR7_METAN</name>
<dbReference type="AlphaFoldDB" id="A0A0D9NHR7"/>
<keyword evidence="2" id="KW-1185">Reference proteome</keyword>
<feature type="non-terminal residue" evidence="1">
    <location>
        <position position="1"/>
    </location>
</feature>
<dbReference type="Proteomes" id="UP000054544">
    <property type="component" value="Unassembled WGS sequence"/>
</dbReference>
<accession>A0A0D9NHR7</accession>
<organism evidence="1 2">
    <name type="scientific">Metarhizium anisopliae BRIP 53293</name>
    <dbReference type="NCBI Taxonomy" id="1291518"/>
    <lineage>
        <taxon>Eukaryota</taxon>
        <taxon>Fungi</taxon>
        <taxon>Dikarya</taxon>
        <taxon>Ascomycota</taxon>
        <taxon>Pezizomycotina</taxon>
        <taxon>Sordariomycetes</taxon>
        <taxon>Hypocreomycetidae</taxon>
        <taxon>Hypocreales</taxon>
        <taxon>Clavicipitaceae</taxon>
        <taxon>Metarhizium</taxon>
    </lineage>
</organism>